<dbReference type="GO" id="GO:0006635">
    <property type="term" value="P:fatty acid beta-oxidation"/>
    <property type="evidence" value="ECO:0007669"/>
    <property type="project" value="TreeGrafter"/>
</dbReference>
<evidence type="ECO:0000256" key="1">
    <source>
        <dbReference type="ARBA" id="ARBA00004275"/>
    </source>
</evidence>
<evidence type="ECO:0000256" key="2">
    <source>
        <dbReference type="ARBA" id="ARBA00005005"/>
    </source>
</evidence>
<proteinExistence type="inferred from homology"/>
<feature type="domain" description="3-hydroxyacyl-CoA dehydrogenase C-terminal" evidence="13">
    <location>
        <begin position="191"/>
        <end position="285"/>
    </location>
</feature>
<comment type="subcellular location">
    <subcellularLocation>
        <location evidence="1">Peroxisome</location>
    </subcellularLocation>
</comment>
<dbReference type="PANTHER" id="PTHR23309:SF49">
    <property type="entry name" value="PEROXISOMAL BIFUNCTIONAL ENZYME"/>
    <property type="match status" value="1"/>
</dbReference>
<dbReference type="GO" id="GO:0070403">
    <property type="term" value="F:NAD+ binding"/>
    <property type="evidence" value="ECO:0007669"/>
    <property type="project" value="InterPro"/>
</dbReference>
<organism evidence="15 16">
    <name type="scientific">Oxyplasma meridianum</name>
    <dbReference type="NCBI Taxonomy" id="3073602"/>
    <lineage>
        <taxon>Archaea</taxon>
        <taxon>Methanobacteriati</taxon>
        <taxon>Thermoplasmatota</taxon>
        <taxon>Thermoplasmata</taxon>
        <taxon>Thermoplasmatales</taxon>
        <taxon>Thermoplasmataceae</taxon>
        <taxon>Oxyplasma</taxon>
    </lineage>
</organism>
<evidence type="ECO:0000259" key="14">
    <source>
        <dbReference type="Pfam" id="PF02737"/>
    </source>
</evidence>
<dbReference type="GeneID" id="95968275"/>
<keyword evidence="8" id="KW-0443">Lipid metabolism</keyword>
<keyword evidence="9" id="KW-0576">Peroxisome</keyword>
<evidence type="ECO:0000313" key="15">
    <source>
        <dbReference type="EMBL" id="WYY00946.1"/>
    </source>
</evidence>
<dbReference type="PANTHER" id="PTHR23309">
    <property type="entry name" value="3-HYDROXYACYL-COA DEHYROGENASE"/>
    <property type="match status" value="1"/>
</dbReference>
<dbReference type="EMBL" id="CP133772">
    <property type="protein sequence ID" value="WYY00946.1"/>
    <property type="molecule type" value="Genomic_DNA"/>
</dbReference>
<evidence type="ECO:0000256" key="12">
    <source>
        <dbReference type="ARBA" id="ARBA00023268"/>
    </source>
</evidence>
<evidence type="ECO:0000313" key="16">
    <source>
        <dbReference type="Proteomes" id="UP001451606"/>
    </source>
</evidence>
<keyword evidence="7" id="KW-0520">NAD</keyword>
<evidence type="ECO:0000256" key="4">
    <source>
        <dbReference type="ARBA" id="ARBA00011245"/>
    </source>
</evidence>
<reference evidence="15 16" key="1">
    <citation type="submission" date="2023-09" db="EMBL/GenBank/DDBJ databases">
        <authorList>
            <person name="Golyshina O.V."/>
            <person name="Lunev E.A."/>
            <person name="Bargiela R."/>
            <person name="Gaines M.C."/>
            <person name="Daum B."/>
            <person name="Bale N.J."/>
            <person name="Koenen M."/>
            <person name="Sinninghe Damst J.S."/>
            <person name="Yakimov M."/>
            <person name="Golyshin P.N."/>
        </authorList>
    </citation>
    <scope>NUCLEOTIDE SEQUENCE [LARGE SCALE GENOMIC DNA]</scope>
    <source>
        <strain evidence="15 16">M1</strain>
    </source>
</reference>
<feature type="domain" description="3-hydroxyacyl-CoA dehydrogenase NAD binding" evidence="14">
    <location>
        <begin position="8"/>
        <end position="188"/>
    </location>
</feature>
<dbReference type="KEGG" id="omr:OXIME_001537"/>
<keyword evidence="5" id="KW-0276">Fatty acid metabolism</keyword>
<keyword evidence="16" id="KW-1185">Reference proteome</keyword>
<dbReference type="Gene3D" id="1.10.12.10">
    <property type="entry name" value="Lyase 2-enoyl-coa Hydratase, Chain A, domain 2"/>
    <property type="match status" value="1"/>
</dbReference>
<dbReference type="InterPro" id="IPR014748">
    <property type="entry name" value="Enoyl-CoA_hydra_C"/>
</dbReference>
<dbReference type="GO" id="GO:0003857">
    <property type="term" value="F:(3S)-3-hydroxyacyl-CoA dehydrogenase (NAD+) activity"/>
    <property type="evidence" value="ECO:0007669"/>
    <property type="project" value="TreeGrafter"/>
</dbReference>
<comment type="pathway">
    <text evidence="2">Lipid metabolism; fatty acid beta-oxidation.</text>
</comment>
<dbReference type="FunFam" id="3.40.50.720:FF:000009">
    <property type="entry name" value="Fatty oxidation complex, alpha subunit"/>
    <property type="match status" value="1"/>
</dbReference>
<evidence type="ECO:0000259" key="13">
    <source>
        <dbReference type="Pfam" id="PF00725"/>
    </source>
</evidence>
<dbReference type="InterPro" id="IPR006108">
    <property type="entry name" value="3HC_DH_C"/>
</dbReference>
<dbReference type="SUPFAM" id="SSF48179">
    <property type="entry name" value="6-phosphogluconate dehydrogenase C-terminal domain-like"/>
    <property type="match status" value="2"/>
</dbReference>
<dbReference type="Pfam" id="PF02737">
    <property type="entry name" value="3HCDH_N"/>
    <property type="match status" value="1"/>
</dbReference>
<dbReference type="InterPro" id="IPR008927">
    <property type="entry name" value="6-PGluconate_DH-like_C_sf"/>
</dbReference>
<dbReference type="CDD" id="cd06558">
    <property type="entry name" value="crotonase-like"/>
    <property type="match status" value="1"/>
</dbReference>
<evidence type="ECO:0000256" key="9">
    <source>
        <dbReference type="ARBA" id="ARBA00023140"/>
    </source>
</evidence>
<dbReference type="InterPro" id="IPR006176">
    <property type="entry name" value="3-OHacyl-CoA_DH_NAD-bd"/>
</dbReference>
<dbReference type="Pfam" id="PF00725">
    <property type="entry name" value="3HCDH"/>
    <property type="match status" value="2"/>
</dbReference>
<evidence type="ECO:0000256" key="10">
    <source>
        <dbReference type="ARBA" id="ARBA00023235"/>
    </source>
</evidence>
<dbReference type="Proteomes" id="UP001451606">
    <property type="component" value="Chromosome"/>
</dbReference>
<evidence type="ECO:0000256" key="8">
    <source>
        <dbReference type="ARBA" id="ARBA00023098"/>
    </source>
</evidence>
<feature type="domain" description="3-hydroxyacyl-CoA dehydrogenase C-terminal" evidence="13">
    <location>
        <begin position="306"/>
        <end position="375"/>
    </location>
</feature>
<keyword evidence="10" id="KW-0413">Isomerase</keyword>
<dbReference type="InterPro" id="IPR029045">
    <property type="entry name" value="ClpP/crotonase-like_dom_sf"/>
</dbReference>
<dbReference type="GO" id="GO:0016853">
    <property type="term" value="F:isomerase activity"/>
    <property type="evidence" value="ECO:0007669"/>
    <property type="project" value="UniProtKB-KW"/>
</dbReference>
<dbReference type="RefSeq" id="WP_393971269.1">
    <property type="nucleotide sequence ID" value="NZ_CP133772.1"/>
</dbReference>
<evidence type="ECO:0000256" key="5">
    <source>
        <dbReference type="ARBA" id="ARBA00022832"/>
    </source>
</evidence>
<keyword evidence="12" id="KW-0511">Multifunctional enzyme</keyword>
<dbReference type="GO" id="GO:0004300">
    <property type="term" value="F:enoyl-CoA hydratase activity"/>
    <property type="evidence" value="ECO:0007669"/>
    <property type="project" value="UniProtKB-ARBA"/>
</dbReference>
<dbReference type="SUPFAM" id="SSF51735">
    <property type="entry name" value="NAD(P)-binding Rossmann-fold domains"/>
    <property type="match status" value="1"/>
</dbReference>
<evidence type="ECO:0000256" key="11">
    <source>
        <dbReference type="ARBA" id="ARBA00023239"/>
    </source>
</evidence>
<comment type="similarity">
    <text evidence="3">Belongs to the enoyl-CoA hydratase/isomerase family.</text>
</comment>
<evidence type="ECO:0000256" key="7">
    <source>
        <dbReference type="ARBA" id="ARBA00023027"/>
    </source>
</evidence>
<evidence type="ECO:0000256" key="6">
    <source>
        <dbReference type="ARBA" id="ARBA00023002"/>
    </source>
</evidence>
<dbReference type="SUPFAM" id="SSF52096">
    <property type="entry name" value="ClpP/crotonase"/>
    <property type="match status" value="1"/>
</dbReference>
<dbReference type="InterPro" id="IPR036291">
    <property type="entry name" value="NAD(P)-bd_dom_sf"/>
</dbReference>
<comment type="subunit">
    <text evidence="4">Monomer.</text>
</comment>
<dbReference type="Gene3D" id="3.90.226.10">
    <property type="entry name" value="2-enoyl-CoA Hydratase, Chain A, domain 1"/>
    <property type="match status" value="1"/>
</dbReference>
<evidence type="ECO:0000256" key="3">
    <source>
        <dbReference type="ARBA" id="ARBA00005254"/>
    </source>
</evidence>
<sequence>MISLEIKKIAVIGSGLMGHGIAEVFALSGFDVRIEDAFPEALEKAKASIGNSIEKLVRSGRIDEENGKSTLTRITYFSQMEPAVKDADFIIEAVPEILELKKEVFSEIDKFARPDAIVASNTSNFKISTLAENMKHPENVVGMHFFNPPVVLKLVEVIMGEKTSKKVFDETFQLSKKIGKTPIKVLKDSPGFVVNRINAPESLFFCLLLDQKVAKPEEVDTFARGQGLPMGPYELMDYVGIDTVVHSLDYYAQELSPEYGKCKSFKTMYESKNLGLKTGKGFYNWKDGHAEIPKVSPSEKLELMDVLAVELNEAVKLIEEKVALPADIEIGVKLGMNRPFGPISVAEGLTNAEVKKKLETLAANYGTSVFQPAESIKNGRLKEIISIKSFDDGKKTSAEHEVSTGSSTGSQDHLVIMEKLPGKVARLSINNTKNNLLSSEVLSDLERNILALWNDHDVNVIIVTGKGPVFSAGAQLSQFFPGSMDFMEHSRKGERIFRLLSEIPKITIAEMKGYTLGGGFELSLACDLRVGTEDVQIGFPEVTLGLVPGWGGTQRLPRLIGTSRASYLILTGTRFSGKEAFDMGIVNRLFPKEHVDEETSKFAEELAQKAAPTAAALAKRLINKGSEVPMDAGLEMESIAMGLLYGTEDLKEGISAFLQKRKPEYPGR</sequence>
<keyword evidence="6" id="KW-0560">Oxidoreductase</keyword>
<dbReference type="InterPro" id="IPR001753">
    <property type="entry name" value="Enoyl-CoA_hydra/iso"/>
</dbReference>
<dbReference type="Gene3D" id="3.40.50.720">
    <property type="entry name" value="NAD(P)-binding Rossmann-like Domain"/>
    <property type="match status" value="1"/>
</dbReference>
<dbReference type="Pfam" id="PF00378">
    <property type="entry name" value="ECH_1"/>
    <property type="match status" value="1"/>
</dbReference>
<dbReference type="InterPro" id="IPR013328">
    <property type="entry name" value="6PGD_dom2"/>
</dbReference>
<protein>
    <submittedName>
        <fullName evidence="15">3-hydroxyacyl-CoA dehydrogenase NAD-binding domain-containing protein</fullName>
    </submittedName>
</protein>
<accession>A0AAX4NHH0</accession>
<dbReference type="AlphaFoldDB" id="A0AAX4NHH0"/>
<gene>
    <name evidence="15" type="ORF">OXIME_001537</name>
</gene>
<dbReference type="FunFam" id="1.10.12.10:FF:000001">
    <property type="entry name" value="Probable enoyl-CoA hydratase, mitochondrial"/>
    <property type="match status" value="1"/>
</dbReference>
<name>A0AAX4NHH0_9ARCH</name>
<keyword evidence="11" id="KW-0456">Lyase</keyword>
<dbReference type="Gene3D" id="1.10.1040.10">
    <property type="entry name" value="N-(1-d-carboxylethyl)-l-norvaline Dehydrogenase, domain 2"/>
    <property type="match status" value="2"/>
</dbReference>